<organism evidence="1 2">
    <name type="scientific">Colletotrichum kahawae</name>
    <name type="common">Coffee berry disease fungus</name>
    <dbReference type="NCBI Taxonomy" id="34407"/>
    <lineage>
        <taxon>Eukaryota</taxon>
        <taxon>Fungi</taxon>
        <taxon>Dikarya</taxon>
        <taxon>Ascomycota</taxon>
        <taxon>Pezizomycotina</taxon>
        <taxon>Sordariomycetes</taxon>
        <taxon>Hypocreomycetidae</taxon>
        <taxon>Glomerellales</taxon>
        <taxon>Glomerellaceae</taxon>
        <taxon>Colletotrichum</taxon>
        <taxon>Colletotrichum gloeosporioides species complex</taxon>
    </lineage>
</organism>
<dbReference type="EMBL" id="VYYT01000128">
    <property type="protein sequence ID" value="KAK2765795.1"/>
    <property type="molecule type" value="Genomic_DNA"/>
</dbReference>
<keyword evidence="2" id="KW-1185">Reference proteome</keyword>
<protein>
    <recommendedName>
        <fullName evidence="3">F-box domain-containing protein</fullName>
    </recommendedName>
</protein>
<accession>A0AAD9YFS4</accession>
<name>A0AAD9YFS4_COLKA</name>
<reference evidence="1" key="1">
    <citation type="submission" date="2023-02" db="EMBL/GenBank/DDBJ databases">
        <title>Colletotrichum kahawae CIFC_Que2 genome sequencing and assembly.</title>
        <authorList>
            <person name="Baroncelli R."/>
        </authorList>
    </citation>
    <scope>NUCLEOTIDE SEQUENCE</scope>
    <source>
        <strain evidence="1">CIFC_Que2</strain>
    </source>
</reference>
<dbReference type="Proteomes" id="UP001281614">
    <property type="component" value="Unassembled WGS sequence"/>
</dbReference>
<evidence type="ECO:0000313" key="2">
    <source>
        <dbReference type="Proteomes" id="UP001281614"/>
    </source>
</evidence>
<proteinExistence type="predicted"/>
<evidence type="ECO:0008006" key="3">
    <source>
        <dbReference type="Google" id="ProtNLM"/>
    </source>
</evidence>
<sequence length="378" mass="43361">MDNLPLEIIATISDHLEHADFTAFESVNKALRHATEQILACVIFDYDEDDCGWLDARYDRPRRRACLEYLIFYIKLPGVLNDHDNEAEFEYKASKNNKAFTDMMHPLIRILHSWEQGLERSVHLIIQATAPGIPDDYDQEAWHFHEVPDWMRDPRDVKHFPRRGQSLGFSRGTIQQIPSLGCIKTFTYQGYLLHPEALGSLLRSMPGLTKLRLCTDSRAEQTADSPMKYRDSLARALNATPFSSLGQFDLLCRLGKFSTAVVEKDCMTSPRNADHLSLALRRIYQPSSMENFNLGMEDHALGIEFFSSKPVLDTMDTETEVWPRLKQFAIEFGSMTIDGEPYYNDTCPHSSATYQLNKLNRGVRLNYLIGFSLKTYLT</sequence>
<comment type="caution">
    <text evidence="1">The sequence shown here is derived from an EMBL/GenBank/DDBJ whole genome shotgun (WGS) entry which is preliminary data.</text>
</comment>
<gene>
    <name evidence="1" type="ORF">CKAH01_15599</name>
</gene>
<evidence type="ECO:0000313" key="1">
    <source>
        <dbReference type="EMBL" id="KAK2765795.1"/>
    </source>
</evidence>
<dbReference type="AlphaFoldDB" id="A0AAD9YFS4"/>